<dbReference type="InterPro" id="IPR013655">
    <property type="entry name" value="PAS_fold_3"/>
</dbReference>
<dbReference type="Gene3D" id="3.30.565.10">
    <property type="entry name" value="Histidine kinase-like ATPase, C-terminal domain"/>
    <property type="match status" value="1"/>
</dbReference>
<comment type="catalytic activity">
    <reaction evidence="1">
        <text>ATP + protein L-histidine = ADP + protein N-phospho-L-histidine.</text>
        <dbReference type="EC" id="2.7.13.3"/>
    </reaction>
</comment>
<dbReference type="SUPFAM" id="SSF55785">
    <property type="entry name" value="PYP-like sensor domain (PAS domain)"/>
    <property type="match status" value="1"/>
</dbReference>
<evidence type="ECO:0000256" key="2">
    <source>
        <dbReference type="ARBA" id="ARBA00012438"/>
    </source>
</evidence>
<dbReference type="InterPro" id="IPR003661">
    <property type="entry name" value="HisK_dim/P_dom"/>
</dbReference>
<feature type="domain" description="PAS" evidence="12">
    <location>
        <begin position="335"/>
        <end position="406"/>
    </location>
</feature>
<dbReference type="KEGG" id="vai:BU251_07980"/>
<dbReference type="InterPro" id="IPR005467">
    <property type="entry name" value="His_kinase_dom"/>
</dbReference>
<dbReference type="InterPro" id="IPR001610">
    <property type="entry name" value="PAC"/>
</dbReference>
<evidence type="ECO:0000256" key="10">
    <source>
        <dbReference type="SAM" id="Phobius"/>
    </source>
</evidence>
<dbReference type="InterPro" id="IPR007892">
    <property type="entry name" value="CHASE4"/>
</dbReference>
<feature type="domain" description="PAC" evidence="13">
    <location>
        <begin position="407"/>
        <end position="462"/>
    </location>
</feature>
<dbReference type="GO" id="GO:0000155">
    <property type="term" value="F:phosphorelay sensor kinase activity"/>
    <property type="evidence" value="ECO:0007669"/>
    <property type="project" value="InterPro"/>
</dbReference>
<keyword evidence="10" id="KW-0812">Transmembrane</keyword>
<evidence type="ECO:0000259" key="11">
    <source>
        <dbReference type="PROSITE" id="PS50109"/>
    </source>
</evidence>
<reference evidence="14 15" key="1">
    <citation type="submission" date="2017-01" db="EMBL/GenBank/DDBJ databases">
        <title>First insights into the biology of 'candidatus Vampirococcus archaeovorus'.</title>
        <authorList>
            <person name="Kizina J."/>
            <person name="Jordan S."/>
            <person name="Stueber K."/>
            <person name="Reinhardt R."/>
            <person name="Harder J."/>
        </authorList>
    </citation>
    <scope>NUCLEOTIDE SEQUENCE [LARGE SCALE GENOMIC DNA]</scope>
    <source>
        <strain evidence="14 15">LiM</strain>
    </source>
</reference>
<evidence type="ECO:0000256" key="1">
    <source>
        <dbReference type="ARBA" id="ARBA00000085"/>
    </source>
</evidence>
<dbReference type="PANTHER" id="PTHR43065">
    <property type="entry name" value="SENSOR HISTIDINE KINASE"/>
    <property type="match status" value="1"/>
</dbReference>
<evidence type="ECO:0000313" key="15">
    <source>
        <dbReference type="Proteomes" id="UP000287243"/>
    </source>
</evidence>
<keyword evidence="4" id="KW-0808">Transferase</keyword>
<accession>A0A410P675</accession>
<feature type="transmembrane region" description="Helical" evidence="10">
    <location>
        <begin position="260"/>
        <end position="279"/>
    </location>
</feature>
<feature type="coiled-coil region" evidence="9">
    <location>
        <begin position="453"/>
        <end position="480"/>
    </location>
</feature>
<dbReference type="NCBIfam" id="TIGR00229">
    <property type="entry name" value="sensory_box"/>
    <property type="match status" value="1"/>
</dbReference>
<dbReference type="Proteomes" id="UP000287243">
    <property type="component" value="Chromosome"/>
</dbReference>
<dbReference type="InterPro" id="IPR000014">
    <property type="entry name" value="PAS"/>
</dbReference>
<dbReference type="SMART" id="SM00091">
    <property type="entry name" value="PAS"/>
    <property type="match status" value="1"/>
</dbReference>
<dbReference type="SMART" id="SM00086">
    <property type="entry name" value="PAC"/>
    <property type="match status" value="1"/>
</dbReference>
<dbReference type="Pfam" id="PF05228">
    <property type="entry name" value="CHASE4"/>
    <property type="match status" value="1"/>
</dbReference>
<dbReference type="PANTHER" id="PTHR43065:SF10">
    <property type="entry name" value="PEROXIDE STRESS-ACTIVATED HISTIDINE KINASE MAK3"/>
    <property type="match status" value="1"/>
</dbReference>
<feature type="domain" description="Histidine kinase" evidence="11">
    <location>
        <begin position="489"/>
        <end position="718"/>
    </location>
</feature>
<dbReference type="CDD" id="cd00130">
    <property type="entry name" value="PAS"/>
    <property type="match status" value="1"/>
</dbReference>
<dbReference type="PROSITE" id="PS50112">
    <property type="entry name" value="PAS"/>
    <property type="match status" value="1"/>
</dbReference>
<dbReference type="GO" id="GO:0005524">
    <property type="term" value="F:ATP binding"/>
    <property type="evidence" value="ECO:0007669"/>
    <property type="project" value="UniProtKB-KW"/>
</dbReference>
<proteinExistence type="predicted"/>
<name>A0A410P675_VELA1</name>
<evidence type="ECO:0000256" key="8">
    <source>
        <dbReference type="ARBA" id="ARBA00023012"/>
    </source>
</evidence>
<dbReference type="Pfam" id="PF00512">
    <property type="entry name" value="HisKA"/>
    <property type="match status" value="1"/>
</dbReference>
<keyword evidence="3" id="KW-0597">Phosphoprotein</keyword>
<keyword evidence="5" id="KW-0547">Nucleotide-binding</keyword>
<dbReference type="InterPro" id="IPR035965">
    <property type="entry name" value="PAS-like_dom_sf"/>
</dbReference>
<dbReference type="RefSeq" id="WP_128700622.1">
    <property type="nucleotide sequence ID" value="NZ_CP019384.1"/>
</dbReference>
<keyword evidence="8" id="KW-0902">Two-component regulatory system</keyword>
<dbReference type="InterPro" id="IPR036097">
    <property type="entry name" value="HisK_dim/P_sf"/>
</dbReference>
<dbReference type="InterPro" id="IPR000700">
    <property type="entry name" value="PAS-assoc_C"/>
</dbReference>
<keyword evidence="10" id="KW-1133">Transmembrane helix</keyword>
<dbReference type="SUPFAM" id="SSF55874">
    <property type="entry name" value="ATPase domain of HSP90 chaperone/DNA topoisomerase II/histidine kinase"/>
    <property type="match status" value="1"/>
</dbReference>
<evidence type="ECO:0000256" key="6">
    <source>
        <dbReference type="ARBA" id="ARBA00022777"/>
    </source>
</evidence>
<evidence type="ECO:0000259" key="12">
    <source>
        <dbReference type="PROSITE" id="PS50112"/>
    </source>
</evidence>
<keyword evidence="9" id="KW-0175">Coiled coil</keyword>
<dbReference type="InterPro" id="IPR003594">
    <property type="entry name" value="HATPase_dom"/>
</dbReference>
<evidence type="ECO:0000256" key="5">
    <source>
        <dbReference type="ARBA" id="ARBA00022741"/>
    </source>
</evidence>
<dbReference type="PROSITE" id="PS50113">
    <property type="entry name" value="PAC"/>
    <property type="match status" value="1"/>
</dbReference>
<dbReference type="CDD" id="cd00082">
    <property type="entry name" value="HisKA"/>
    <property type="match status" value="1"/>
</dbReference>
<evidence type="ECO:0000259" key="13">
    <source>
        <dbReference type="PROSITE" id="PS50113"/>
    </source>
</evidence>
<dbReference type="Gene3D" id="1.10.287.130">
    <property type="match status" value="1"/>
</dbReference>
<dbReference type="OrthoDB" id="9815750at2"/>
<keyword evidence="7" id="KW-0067">ATP-binding</keyword>
<dbReference type="Gene3D" id="3.30.450.20">
    <property type="entry name" value="PAS domain"/>
    <property type="match status" value="1"/>
</dbReference>
<dbReference type="InterPro" id="IPR004358">
    <property type="entry name" value="Sig_transdc_His_kin-like_C"/>
</dbReference>
<dbReference type="EC" id="2.7.13.3" evidence="2"/>
<organism evidence="14 15">
    <name type="scientific">Velamenicoccus archaeovorus</name>
    <dbReference type="NCBI Taxonomy" id="1930593"/>
    <lineage>
        <taxon>Bacteria</taxon>
        <taxon>Pseudomonadati</taxon>
        <taxon>Candidatus Omnitrophota</taxon>
        <taxon>Candidatus Velamenicoccus</taxon>
    </lineage>
</organism>
<sequence>MRVQTKLTSLLLFLAVILLAARHLHQTFENERVYLLFQQSSEEKKIYFNKLIILKGANLKSLSVDYTYWDDMVGFVRGNKDMAWARQNMDETALGTYQADAIWVYRPDLSRAYSIQSENASGLKDLPFSVEIIKDIFSKKRLCHFFVYTGAGLMEIRGATIHPTADPERQTPPQGYFFAGRLWNQGFLDDLSELIGGEIVIDRMKPAIPDSKTLLDTNMIIFSKELLDWRGGPAAYLYVSIHSAELDIYKRFSRNVTATFIYFLVIIIVVITAFMMMMLSRPFGFISQALKKENAVYLRPLEKDTSEFGDISRLISRFFRQKEDLVREIIERNKAEKRFQQVAAAAEEWIWELDSDGLYTYSSAIVEKILGYRPDEIVGKKYFYDLFVLEDRERLRKQAWEAIGARRSFKNFINRNMHKDGHIVWLDTSGSPIIDEKGRFFGYRGVDTDITERKKAEDELKEAYIRLKEIQEQLIQAEKLNAVGQLASGVAHEVRNPLAIILQGIDYLEIKTSPSSGDIFEVLAILRENIKRADKIINDMLDFSRAAHLNLTPADVNLIIESSLDLVRTRSRFDNILIIKELKKDMPLVLADKNRLEQVFINVLLNAVQAMPQGGSITVRSYDKKLEEIRNGIGKRAQDSFYFGELAAVVEIEDTGCGIPEENLKRIFDPFFTTKGQKGSGLGLSVTRNIIHMHRGLVHAESVEGKGTKITLILKLAERA</sequence>
<dbReference type="Pfam" id="PF08447">
    <property type="entry name" value="PAS_3"/>
    <property type="match status" value="1"/>
</dbReference>
<dbReference type="PROSITE" id="PS50109">
    <property type="entry name" value="HIS_KIN"/>
    <property type="match status" value="1"/>
</dbReference>
<dbReference type="PRINTS" id="PR00344">
    <property type="entry name" value="BCTRLSENSOR"/>
</dbReference>
<dbReference type="Pfam" id="PF02518">
    <property type="entry name" value="HATPase_c"/>
    <property type="match status" value="1"/>
</dbReference>
<gene>
    <name evidence="14" type="ORF">BU251_07980</name>
</gene>
<keyword evidence="10" id="KW-0472">Membrane</keyword>
<keyword evidence="6" id="KW-0418">Kinase</keyword>
<dbReference type="SUPFAM" id="SSF47384">
    <property type="entry name" value="Homodimeric domain of signal transducing histidine kinase"/>
    <property type="match status" value="1"/>
</dbReference>
<dbReference type="SMART" id="SM00388">
    <property type="entry name" value="HisKA"/>
    <property type="match status" value="1"/>
</dbReference>
<protein>
    <recommendedName>
        <fullName evidence="2">histidine kinase</fullName>
        <ecNumber evidence="2">2.7.13.3</ecNumber>
    </recommendedName>
</protein>
<evidence type="ECO:0000256" key="9">
    <source>
        <dbReference type="SAM" id="Coils"/>
    </source>
</evidence>
<dbReference type="InterPro" id="IPR036890">
    <property type="entry name" value="HATPase_C_sf"/>
</dbReference>
<evidence type="ECO:0000256" key="7">
    <source>
        <dbReference type="ARBA" id="ARBA00022840"/>
    </source>
</evidence>
<dbReference type="AlphaFoldDB" id="A0A410P675"/>
<dbReference type="EMBL" id="CP019384">
    <property type="protein sequence ID" value="QAT17660.1"/>
    <property type="molecule type" value="Genomic_DNA"/>
</dbReference>
<dbReference type="SMART" id="SM00387">
    <property type="entry name" value="HATPase_c"/>
    <property type="match status" value="1"/>
</dbReference>
<evidence type="ECO:0000313" key="14">
    <source>
        <dbReference type="EMBL" id="QAT17660.1"/>
    </source>
</evidence>
<evidence type="ECO:0000256" key="4">
    <source>
        <dbReference type="ARBA" id="ARBA00022679"/>
    </source>
</evidence>
<evidence type="ECO:0000256" key="3">
    <source>
        <dbReference type="ARBA" id="ARBA00022553"/>
    </source>
</evidence>
<keyword evidence="15" id="KW-1185">Reference proteome</keyword>